<evidence type="ECO:0000313" key="2">
    <source>
        <dbReference type="Proteomes" id="UP000821845"/>
    </source>
</evidence>
<accession>A0ACB7S951</accession>
<evidence type="ECO:0000313" key="1">
    <source>
        <dbReference type="EMBL" id="KAH6931393.1"/>
    </source>
</evidence>
<proteinExistence type="predicted"/>
<dbReference type="EMBL" id="CM023485">
    <property type="protein sequence ID" value="KAH6931393.1"/>
    <property type="molecule type" value="Genomic_DNA"/>
</dbReference>
<sequence length="181" mass="20164">MLFSLYKTFGNFVRISCQAPIRLPPLLGFSIGYLGISSGMDAFSEYGHRASPRMIGKRRRDLCGCRDAVILRHLSHAVEMRQQMSTPRELPAHENVLRIHEQREGRNEFRFSSFAPAAQNRRHDGTLRIFAGAAREAWPCNGPPTLSRGNNSCDVTAARVISAENLNVARGPAWTARLSGN</sequence>
<gene>
    <name evidence="1" type="ORF">HPB50_024255</name>
</gene>
<protein>
    <submittedName>
        <fullName evidence="1">Uncharacterized protein</fullName>
    </submittedName>
</protein>
<name>A0ACB7S951_HYAAI</name>
<dbReference type="Proteomes" id="UP000821845">
    <property type="component" value="Chromosome 5"/>
</dbReference>
<keyword evidence="2" id="KW-1185">Reference proteome</keyword>
<reference evidence="1" key="1">
    <citation type="submission" date="2020-05" db="EMBL/GenBank/DDBJ databases">
        <title>Large-scale comparative analyses of tick genomes elucidate their genetic diversity and vector capacities.</title>
        <authorList>
            <person name="Jia N."/>
            <person name="Wang J."/>
            <person name="Shi W."/>
            <person name="Du L."/>
            <person name="Sun Y."/>
            <person name="Zhan W."/>
            <person name="Jiang J."/>
            <person name="Wang Q."/>
            <person name="Zhang B."/>
            <person name="Ji P."/>
            <person name="Sakyi L.B."/>
            <person name="Cui X."/>
            <person name="Yuan T."/>
            <person name="Jiang B."/>
            <person name="Yang W."/>
            <person name="Lam T.T.-Y."/>
            <person name="Chang Q."/>
            <person name="Ding S."/>
            <person name="Wang X."/>
            <person name="Zhu J."/>
            <person name="Ruan X."/>
            <person name="Zhao L."/>
            <person name="Wei J."/>
            <person name="Que T."/>
            <person name="Du C."/>
            <person name="Cheng J."/>
            <person name="Dai P."/>
            <person name="Han X."/>
            <person name="Huang E."/>
            <person name="Gao Y."/>
            <person name="Liu J."/>
            <person name="Shao H."/>
            <person name="Ye R."/>
            <person name="Li L."/>
            <person name="Wei W."/>
            <person name="Wang X."/>
            <person name="Wang C."/>
            <person name="Yang T."/>
            <person name="Huo Q."/>
            <person name="Li W."/>
            <person name="Guo W."/>
            <person name="Chen H."/>
            <person name="Zhou L."/>
            <person name="Ni X."/>
            <person name="Tian J."/>
            <person name="Zhou Y."/>
            <person name="Sheng Y."/>
            <person name="Liu T."/>
            <person name="Pan Y."/>
            <person name="Xia L."/>
            <person name="Li J."/>
            <person name="Zhao F."/>
            <person name="Cao W."/>
        </authorList>
    </citation>
    <scope>NUCLEOTIDE SEQUENCE</scope>
    <source>
        <strain evidence="1">Hyas-2018</strain>
    </source>
</reference>
<organism evidence="1 2">
    <name type="scientific">Hyalomma asiaticum</name>
    <name type="common">Tick</name>
    <dbReference type="NCBI Taxonomy" id="266040"/>
    <lineage>
        <taxon>Eukaryota</taxon>
        <taxon>Metazoa</taxon>
        <taxon>Ecdysozoa</taxon>
        <taxon>Arthropoda</taxon>
        <taxon>Chelicerata</taxon>
        <taxon>Arachnida</taxon>
        <taxon>Acari</taxon>
        <taxon>Parasitiformes</taxon>
        <taxon>Ixodida</taxon>
        <taxon>Ixodoidea</taxon>
        <taxon>Ixodidae</taxon>
        <taxon>Hyalomminae</taxon>
        <taxon>Hyalomma</taxon>
    </lineage>
</organism>
<comment type="caution">
    <text evidence="1">The sequence shown here is derived from an EMBL/GenBank/DDBJ whole genome shotgun (WGS) entry which is preliminary data.</text>
</comment>